<evidence type="ECO:0000313" key="5">
    <source>
        <dbReference type="Proteomes" id="UP000663193"/>
    </source>
</evidence>
<keyword evidence="2" id="KW-0378">Hydrolase</keyword>
<sequence length="168" mass="18980">MYFTKTIFPLALVAAPIFALPVDESSNDLVARANKYTCKPENNESDVKSFTVSEKRAKEQVKVAMFTAGTSGDPHQYGNGDGIKWGVKGCDKKGEKKNQLYEYPIFWDTANMEWKKDELSKTQEKTPLRVVYFEDKGNSNRPKICGVMTHSKVGKNFQGTAFFQKCKD</sequence>
<reference evidence="5" key="1">
    <citation type="journal article" date="2021" name="BMC Genomics">
        <title>Chromosome-level genome assembly and manually-curated proteome of model necrotroph Parastagonospora nodorum Sn15 reveals a genome-wide trove of candidate effector homologs, and redundancy of virulence-related functions within an accessory chromosome.</title>
        <authorList>
            <person name="Bertazzoni S."/>
            <person name="Jones D.A.B."/>
            <person name="Phan H.T."/>
            <person name="Tan K.-C."/>
            <person name="Hane J.K."/>
        </authorList>
    </citation>
    <scope>NUCLEOTIDE SEQUENCE [LARGE SCALE GENOMIC DNA]</scope>
    <source>
        <strain evidence="5">SN15 / ATCC MYA-4574 / FGSC 10173)</strain>
    </source>
</reference>
<dbReference type="AlphaFoldDB" id="A0A7U2EVW7"/>
<accession>A0A7U2EVW7</accession>
<dbReference type="EMBL" id="CP069024">
    <property type="protein sequence ID" value="QRC92014.1"/>
    <property type="molecule type" value="Genomic_DNA"/>
</dbReference>
<dbReference type="OMA" id="KSDYPHP"/>
<dbReference type="Pfam" id="PF00545">
    <property type="entry name" value="Ribonuclease"/>
    <property type="match status" value="1"/>
</dbReference>
<gene>
    <name evidence="4" type="ORF">JI435_021820</name>
</gene>
<dbReference type="InterPro" id="IPR000026">
    <property type="entry name" value="N1-like"/>
</dbReference>
<evidence type="ECO:0000256" key="1">
    <source>
        <dbReference type="ARBA" id="ARBA00022722"/>
    </source>
</evidence>
<keyword evidence="3" id="KW-0732">Signal</keyword>
<dbReference type="Proteomes" id="UP000663193">
    <property type="component" value="Chromosome 2"/>
</dbReference>
<organism evidence="4 5">
    <name type="scientific">Phaeosphaeria nodorum (strain SN15 / ATCC MYA-4574 / FGSC 10173)</name>
    <name type="common">Glume blotch fungus</name>
    <name type="synonym">Parastagonospora nodorum</name>
    <dbReference type="NCBI Taxonomy" id="321614"/>
    <lineage>
        <taxon>Eukaryota</taxon>
        <taxon>Fungi</taxon>
        <taxon>Dikarya</taxon>
        <taxon>Ascomycota</taxon>
        <taxon>Pezizomycotina</taxon>
        <taxon>Dothideomycetes</taxon>
        <taxon>Pleosporomycetidae</taxon>
        <taxon>Pleosporales</taxon>
        <taxon>Pleosporineae</taxon>
        <taxon>Phaeosphaeriaceae</taxon>
        <taxon>Parastagonospora</taxon>
    </lineage>
</organism>
<evidence type="ECO:0000313" key="4">
    <source>
        <dbReference type="EMBL" id="QRC92014.1"/>
    </source>
</evidence>
<dbReference type="OrthoDB" id="4470832at2759"/>
<dbReference type="Gene3D" id="3.10.450.30">
    <property type="entry name" value="Microbial ribonucleases"/>
    <property type="match status" value="1"/>
</dbReference>
<dbReference type="RefSeq" id="XP_001792797.1">
    <property type="nucleotide sequence ID" value="XM_001792745.1"/>
</dbReference>
<feature type="signal peptide" evidence="3">
    <location>
        <begin position="1"/>
        <end position="19"/>
    </location>
</feature>
<dbReference type="KEGG" id="pno:SNOG_02182"/>
<dbReference type="GO" id="GO:0003723">
    <property type="term" value="F:RNA binding"/>
    <property type="evidence" value="ECO:0007669"/>
    <property type="project" value="InterPro"/>
</dbReference>
<evidence type="ECO:0000256" key="3">
    <source>
        <dbReference type="SAM" id="SignalP"/>
    </source>
</evidence>
<name>A0A7U2EVW7_PHANO</name>
<proteinExistence type="predicted"/>
<dbReference type="GO" id="GO:0016787">
    <property type="term" value="F:hydrolase activity"/>
    <property type="evidence" value="ECO:0007669"/>
    <property type="project" value="UniProtKB-KW"/>
</dbReference>
<protein>
    <submittedName>
        <fullName evidence="4">Uncharacterized protein</fullName>
    </submittedName>
</protein>
<dbReference type="VEuPathDB" id="FungiDB:JI435_021820"/>
<dbReference type="SUPFAM" id="SSF53933">
    <property type="entry name" value="Microbial ribonucleases"/>
    <property type="match status" value="1"/>
</dbReference>
<feature type="chain" id="PRO_5034448433" evidence="3">
    <location>
        <begin position="20"/>
        <end position="168"/>
    </location>
</feature>
<dbReference type="GO" id="GO:0004521">
    <property type="term" value="F:RNA endonuclease activity"/>
    <property type="evidence" value="ECO:0007669"/>
    <property type="project" value="InterPro"/>
</dbReference>
<dbReference type="InterPro" id="IPR016191">
    <property type="entry name" value="Ribonuclease/ribotoxin"/>
</dbReference>
<evidence type="ECO:0000256" key="2">
    <source>
        <dbReference type="ARBA" id="ARBA00022801"/>
    </source>
</evidence>
<keyword evidence="5" id="KW-1185">Reference proteome</keyword>
<keyword evidence="1" id="KW-0540">Nuclease</keyword>